<dbReference type="Proteomes" id="UP000011713">
    <property type="component" value="Unassembled WGS sequence"/>
</dbReference>
<dbReference type="EnsemblProtists" id="HpaT814473">
    <property type="protein sequence ID" value="HpaP814473"/>
    <property type="gene ID" value="HpaG814473"/>
</dbReference>
<name>M4C5U4_HYAAE</name>
<protein>
    <submittedName>
        <fullName evidence="1">Uncharacterized protein</fullName>
    </submittedName>
</protein>
<reference evidence="2" key="1">
    <citation type="journal article" date="2010" name="Science">
        <title>Signatures of adaptation to obligate biotrophy in the Hyaloperonospora arabidopsidis genome.</title>
        <authorList>
            <person name="Baxter L."/>
            <person name="Tripathy S."/>
            <person name="Ishaque N."/>
            <person name="Boot N."/>
            <person name="Cabral A."/>
            <person name="Kemen E."/>
            <person name="Thines M."/>
            <person name="Ah-Fong A."/>
            <person name="Anderson R."/>
            <person name="Badejoko W."/>
            <person name="Bittner-Eddy P."/>
            <person name="Boore J.L."/>
            <person name="Chibucos M.C."/>
            <person name="Coates M."/>
            <person name="Dehal P."/>
            <person name="Delehaunty K."/>
            <person name="Dong S."/>
            <person name="Downton P."/>
            <person name="Dumas B."/>
            <person name="Fabro G."/>
            <person name="Fronick C."/>
            <person name="Fuerstenberg S.I."/>
            <person name="Fulton L."/>
            <person name="Gaulin E."/>
            <person name="Govers F."/>
            <person name="Hughes L."/>
            <person name="Humphray S."/>
            <person name="Jiang R.H."/>
            <person name="Judelson H."/>
            <person name="Kamoun S."/>
            <person name="Kyung K."/>
            <person name="Meijer H."/>
            <person name="Minx P."/>
            <person name="Morris P."/>
            <person name="Nelson J."/>
            <person name="Phuntumart V."/>
            <person name="Qutob D."/>
            <person name="Rehmany A."/>
            <person name="Rougon-Cardoso A."/>
            <person name="Ryden P."/>
            <person name="Torto-Alalibo T."/>
            <person name="Studholme D."/>
            <person name="Wang Y."/>
            <person name="Win J."/>
            <person name="Wood J."/>
            <person name="Clifton S.W."/>
            <person name="Rogers J."/>
            <person name="Van den Ackerveken G."/>
            <person name="Jones J.D."/>
            <person name="McDowell J.M."/>
            <person name="Beynon J."/>
            <person name="Tyler B.M."/>
        </authorList>
    </citation>
    <scope>NUCLEOTIDE SEQUENCE [LARGE SCALE GENOMIC DNA]</scope>
    <source>
        <strain evidence="2">Emoy2</strain>
    </source>
</reference>
<dbReference type="EMBL" id="JH599869">
    <property type="status" value="NOT_ANNOTATED_CDS"/>
    <property type="molecule type" value="Genomic_DNA"/>
</dbReference>
<proteinExistence type="predicted"/>
<organism evidence="1 2">
    <name type="scientific">Hyaloperonospora arabidopsidis (strain Emoy2)</name>
    <name type="common">Downy mildew agent</name>
    <name type="synonym">Peronospora arabidopsidis</name>
    <dbReference type="NCBI Taxonomy" id="559515"/>
    <lineage>
        <taxon>Eukaryota</taxon>
        <taxon>Sar</taxon>
        <taxon>Stramenopiles</taxon>
        <taxon>Oomycota</taxon>
        <taxon>Peronosporomycetes</taxon>
        <taxon>Peronosporales</taxon>
        <taxon>Peronosporaceae</taxon>
        <taxon>Hyaloperonospora</taxon>
    </lineage>
</organism>
<dbReference type="HOGENOM" id="CLU_1829054_0_0_1"/>
<dbReference type="AlphaFoldDB" id="M4C5U4"/>
<accession>M4C5U4</accession>
<evidence type="ECO:0000313" key="1">
    <source>
        <dbReference type="EnsemblProtists" id="HpaP814473"/>
    </source>
</evidence>
<evidence type="ECO:0000313" key="2">
    <source>
        <dbReference type="Proteomes" id="UP000011713"/>
    </source>
</evidence>
<keyword evidence="2" id="KW-1185">Reference proteome</keyword>
<sequence>MDDPGWSAIEDRHWVRQEDRYWVRQGSAISRCDRAEIKSGMFLCLHPRPGYHKGTSICIKRISRIRRNVIAHRRETEKWECGMSVRVTRLAQSDQRRMSTNDAGGGCGKASARNFPVELNLLRTDCMLQLSRNFYGWRTQV</sequence>
<dbReference type="InParanoid" id="M4C5U4"/>
<reference evidence="1" key="2">
    <citation type="submission" date="2015-06" db="UniProtKB">
        <authorList>
            <consortium name="EnsemblProtists"/>
        </authorList>
    </citation>
    <scope>IDENTIFICATION</scope>
    <source>
        <strain evidence="1">Emoy2</strain>
    </source>
</reference>
<dbReference type="VEuPathDB" id="FungiDB:HpaG814473"/>